<reference evidence="6 7" key="1">
    <citation type="journal article" date="2019" name="Emerg. Microbes Infect.">
        <title>Comprehensive subspecies identification of 175 nontuberculous mycobacteria species based on 7547 genomic profiles.</title>
        <authorList>
            <person name="Matsumoto Y."/>
            <person name="Kinjo T."/>
            <person name="Motooka D."/>
            <person name="Nabeya D."/>
            <person name="Jung N."/>
            <person name="Uechi K."/>
            <person name="Horii T."/>
            <person name="Iida T."/>
            <person name="Fujita J."/>
            <person name="Nakamura S."/>
        </authorList>
    </citation>
    <scope>NUCLEOTIDE SEQUENCE [LARGE SCALE GENOMIC DNA]</scope>
    <source>
        <strain evidence="6 7">JCM 6396</strain>
    </source>
</reference>
<evidence type="ECO:0000313" key="7">
    <source>
        <dbReference type="Proteomes" id="UP000467006"/>
    </source>
</evidence>
<dbReference type="Pfam" id="PF02770">
    <property type="entry name" value="Acyl-CoA_dh_M"/>
    <property type="match status" value="1"/>
</dbReference>
<keyword evidence="4 5" id="KW-0274">FAD</keyword>
<organism evidence="6 7">
    <name type="scientific">Mycolicibacterium duvalii</name>
    <dbReference type="NCBI Taxonomy" id="39688"/>
    <lineage>
        <taxon>Bacteria</taxon>
        <taxon>Bacillati</taxon>
        <taxon>Actinomycetota</taxon>
        <taxon>Actinomycetes</taxon>
        <taxon>Mycobacteriales</taxon>
        <taxon>Mycobacteriaceae</taxon>
        <taxon>Mycolicibacterium</taxon>
    </lineage>
</organism>
<proteinExistence type="inferred from homology"/>
<keyword evidence="5" id="KW-0560">Oxidoreductase</keyword>
<evidence type="ECO:0000256" key="4">
    <source>
        <dbReference type="ARBA" id="ARBA00022827"/>
    </source>
</evidence>
<dbReference type="InterPro" id="IPR036250">
    <property type="entry name" value="AcylCo_DH-like_C"/>
</dbReference>
<dbReference type="InterPro" id="IPR037069">
    <property type="entry name" value="AcylCoA_DH/ox_N_sf"/>
</dbReference>
<accession>A0A7I7K0R4</accession>
<evidence type="ECO:0000256" key="2">
    <source>
        <dbReference type="ARBA" id="ARBA00009347"/>
    </source>
</evidence>
<dbReference type="PANTHER" id="PTHR43884">
    <property type="entry name" value="ACYL-COA DEHYDROGENASE"/>
    <property type="match status" value="1"/>
</dbReference>
<dbReference type="PROSITE" id="PS00073">
    <property type="entry name" value="ACYL_COA_DH_2"/>
    <property type="match status" value="1"/>
</dbReference>
<dbReference type="InterPro" id="IPR006089">
    <property type="entry name" value="Acyl-CoA_DH_CS"/>
</dbReference>
<dbReference type="InterPro" id="IPR006091">
    <property type="entry name" value="Acyl-CoA_Oxase/DH_mid-dom"/>
</dbReference>
<dbReference type="InterPro" id="IPR009075">
    <property type="entry name" value="AcylCo_DH/oxidase_C"/>
</dbReference>
<sequence length="461" mass="49025">MTNTLPSKRRDHESAVGLQKHKRSATDIGLALITPLLGQEFLDKYRLRDPLNRGLRYGVKQAFSAAGASTRQFKRVQGLGKPATRLKPSGSDAFDLTPDDDQKMIVATVEEFAEEILRPAARDADEAASYPPDLIAKAAELGITAINVPEDFDGIAEHRSAVTNALVAEALAYGDMGLALPILAPGGVASALTHWGSADQQATYLEEFAGDNVPQACLAIAEPQPLFDPTALQTTAVRTPSGYRLDGVKSLVPAAADAELFIIAAQLNGRPALFIVEASAKGLTVKADPSMGIRAAALGRVQLDNVTVPLTARLGEADASEADLAQNYSEAIALSRLGWAALAVGTSHAVLDYVIPYVKEREAFGEPIAHRQSVAFMCANIAIELDGLRLIAWRGAARAEQGLPFTREAALAKKLGADKGMQIGLDGVQLLGGHGYTKEHPVERWYRDLRAIGVAEGVVVL</sequence>
<dbReference type="InterPro" id="IPR013786">
    <property type="entry name" value="AcylCoA_DH/ox_N"/>
</dbReference>
<evidence type="ECO:0000256" key="1">
    <source>
        <dbReference type="ARBA" id="ARBA00001974"/>
    </source>
</evidence>
<dbReference type="RefSeq" id="WP_098002905.1">
    <property type="nucleotide sequence ID" value="NZ_AP022563.1"/>
</dbReference>
<dbReference type="KEGG" id="mdu:MDUV_26100"/>
<protein>
    <submittedName>
        <fullName evidence="6">Acyl-CoA dehydrogenase</fullName>
    </submittedName>
</protein>
<comment type="cofactor">
    <cofactor evidence="1 5">
        <name>FAD</name>
        <dbReference type="ChEBI" id="CHEBI:57692"/>
    </cofactor>
</comment>
<evidence type="ECO:0000313" key="6">
    <source>
        <dbReference type="EMBL" id="BBX17750.1"/>
    </source>
</evidence>
<dbReference type="Gene3D" id="1.20.140.10">
    <property type="entry name" value="Butyryl-CoA Dehydrogenase, subunit A, domain 3"/>
    <property type="match status" value="1"/>
</dbReference>
<dbReference type="PANTHER" id="PTHR43884:SF12">
    <property type="entry name" value="ISOVALERYL-COA DEHYDROGENASE, MITOCHONDRIAL-RELATED"/>
    <property type="match status" value="1"/>
</dbReference>
<dbReference type="Pfam" id="PF00441">
    <property type="entry name" value="Acyl-CoA_dh_1"/>
    <property type="match status" value="1"/>
</dbReference>
<name>A0A7I7K0R4_9MYCO</name>
<dbReference type="InterPro" id="IPR009100">
    <property type="entry name" value="AcylCoA_DH/oxidase_NM_dom_sf"/>
</dbReference>
<evidence type="ECO:0000256" key="3">
    <source>
        <dbReference type="ARBA" id="ARBA00022630"/>
    </source>
</evidence>
<dbReference type="GO" id="GO:0050660">
    <property type="term" value="F:flavin adenine dinucleotide binding"/>
    <property type="evidence" value="ECO:0007669"/>
    <property type="project" value="InterPro"/>
</dbReference>
<dbReference type="Gene3D" id="2.40.110.10">
    <property type="entry name" value="Butyryl-CoA Dehydrogenase, subunit A, domain 2"/>
    <property type="match status" value="1"/>
</dbReference>
<dbReference type="Gene3D" id="1.10.540.10">
    <property type="entry name" value="Acyl-CoA dehydrogenase/oxidase, N-terminal domain"/>
    <property type="match status" value="1"/>
</dbReference>
<keyword evidence="3 5" id="KW-0285">Flavoprotein</keyword>
<evidence type="ECO:0000256" key="5">
    <source>
        <dbReference type="RuleBase" id="RU362125"/>
    </source>
</evidence>
<dbReference type="FunFam" id="1.20.140.10:FF:000026">
    <property type="entry name" value="Acyl-CoA dehydrogenase FadE24"/>
    <property type="match status" value="1"/>
</dbReference>
<dbReference type="Pfam" id="PF02771">
    <property type="entry name" value="Acyl-CoA_dh_N"/>
    <property type="match status" value="1"/>
</dbReference>
<dbReference type="AlphaFoldDB" id="A0A7I7K0R4"/>
<dbReference type="EMBL" id="AP022563">
    <property type="protein sequence ID" value="BBX17750.1"/>
    <property type="molecule type" value="Genomic_DNA"/>
</dbReference>
<dbReference type="OrthoDB" id="142556at2"/>
<dbReference type="SUPFAM" id="SSF56645">
    <property type="entry name" value="Acyl-CoA dehydrogenase NM domain-like"/>
    <property type="match status" value="1"/>
</dbReference>
<dbReference type="InterPro" id="IPR046373">
    <property type="entry name" value="Acyl-CoA_Oxase/DH_mid-dom_sf"/>
</dbReference>
<gene>
    <name evidence="6" type="ORF">MDUV_26100</name>
</gene>
<dbReference type="Proteomes" id="UP000467006">
    <property type="component" value="Chromosome"/>
</dbReference>
<comment type="similarity">
    <text evidence="2 5">Belongs to the acyl-CoA dehydrogenase family.</text>
</comment>
<keyword evidence="7" id="KW-1185">Reference proteome</keyword>
<dbReference type="GO" id="GO:0003995">
    <property type="term" value="F:acyl-CoA dehydrogenase activity"/>
    <property type="evidence" value="ECO:0007669"/>
    <property type="project" value="InterPro"/>
</dbReference>
<dbReference type="SUPFAM" id="SSF47203">
    <property type="entry name" value="Acyl-CoA dehydrogenase C-terminal domain-like"/>
    <property type="match status" value="1"/>
</dbReference>